<dbReference type="RefSeq" id="WP_276639565.1">
    <property type="nucleotide sequence ID" value="NZ_JAUUMQ010000004.1"/>
</dbReference>
<keyword evidence="5 8" id="KW-0812">Transmembrane</keyword>
<reference evidence="10" key="1">
    <citation type="submission" date="2020-04" db="EMBL/GenBank/DDBJ databases">
        <title>Deep metagenomics examines the oral microbiome during advanced dental caries in children, revealing novel taxa and co-occurrences with host molecules.</title>
        <authorList>
            <person name="Baker J.L."/>
            <person name="Morton J.T."/>
            <person name="Dinis M."/>
            <person name="Alvarez R."/>
            <person name="Tran N.C."/>
            <person name="Knight R."/>
            <person name="Edlund A."/>
        </authorList>
    </citation>
    <scope>NUCLEOTIDE SEQUENCE</scope>
    <source>
        <strain evidence="10">JCVI_32_bin.14</strain>
    </source>
</reference>
<feature type="transmembrane region" description="Helical" evidence="8">
    <location>
        <begin position="282"/>
        <end position="305"/>
    </location>
</feature>
<feature type="transmembrane region" description="Helical" evidence="8">
    <location>
        <begin position="226"/>
        <end position="244"/>
    </location>
</feature>
<evidence type="ECO:0000259" key="9">
    <source>
        <dbReference type="Pfam" id="PF03600"/>
    </source>
</evidence>
<dbReference type="PANTHER" id="PTHR43568:SF1">
    <property type="entry name" value="P PROTEIN"/>
    <property type="match status" value="1"/>
</dbReference>
<feature type="transmembrane region" description="Helical" evidence="8">
    <location>
        <begin position="317"/>
        <end position="341"/>
    </location>
</feature>
<dbReference type="GO" id="GO:0005886">
    <property type="term" value="C:plasma membrane"/>
    <property type="evidence" value="ECO:0007669"/>
    <property type="project" value="UniProtKB-SubCell"/>
</dbReference>
<accession>A0A930FPB5</accession>
<keyword evidence="4" id="KW-1003">Cell membrane</keyword>
<dbReference type="PANTHER" id="PTHR43568">
    <property type="entry name" value="P PROTEIN"/>
    <property type="match status" value="1"/>
</dbReference>
<dbReference type="InterPro" id="IPR000802">
    <property type="entry name" value="Arsenical_pump_ArsB"/>
</dbReference>
<sequence length="431" mass="46560">MSSSVQFYLAIFIFLMTYAGIMSEKIHRTICALAGGGAMIYFGLVTQEQAITEFIDFNTLGLLTGMMILISVVKQSGFFQVLALWALKKSKGSPRELLILLSIVTAVGAALIDSVTAALLIAPMTISLCRMLRMSPVPILISEILMCNIGGTALMIGNPPNVMIGSATHLDFNDFLINLAPVVVITVIVILIVVLLIFKNDFSSVRMSAKELEKIDIMSGVEDKSIFSRSLMVLAFTVLGFVVHSHFGLESATVAMTGGMAALLFCGINPEDALKEVDLDTLMFFMGLFILVGGMENAGVITAIAEKGIEMVDGDSHLITFLILLLSGVASAFVDNIPFTATMIPLIQDMQSLMNLPHADYMWWALATGACFGGNGTMIGASPNVIMVAIAAKEGFNISFTAFMKWCFPLMLLSLFVAGCYLETRYFIFGM</sequence>
<evidence type="ECO:0000256" key="5">
    <source>
        <dbReference type="ARBA" id="ARBA00022692"/>
    </source>
</evidence>
<organism evidence="10 11">
    <name type="scientific">Dialister invisus</name>
    <dbReference type="NCBI Taxonomy" id="218538"/>
    <lineage>
        <taxon>Bacteria</taxon>
        <taxon>Bacillati</taxon>
        <taxon>Bacillota</taxon>
        <taxon>Negativicutes</taxon>
        <taxon>Veillonellales</taxon>
        <taxon>Veillonellaceae</taxon>
        <taxon>Dialister</taxon>
    </lineage>
</organism>
<comment type="subcellular location">
    <subcellularLocation>
        <location evidence="1">Cell membrane</location>
        <topology evidence="1">Multi-pass membrane protein</topology>
    </subcellularLocation>
</comment>
<feature type="domain" description="Citrate transporter-like" evidence="9">
    <location>
        <begin position="18"/>
        <end position="369"/>
    </location>
</feature>
<keyword evidence="3" id="KW-0813">Transport</keyword>
<dbReference type="GO" id="GO:0015105">
    <property type="term" value="F:arsenite transmembrane transporter activity"/>
    <property type="evidence" value="ECO:0007669"/>
    <property type="project" value="InterPro"/>
</dbReference>
<dbReference type="InterPro" id="IPR004680">
    <property type="entry name" value="Cit_transptr-like_dom"/>
</dbReference>
<keyword evidence="7 8" id="KW-0472">Membrane</keyword>
<protein>
    <submittedName>
        <fullName evidence="10">ArsB/NhaD family transporter</fullName>
    </submittedName>
</protein>
<dbReference type="Pfam" id="PF03600">
    <property type="entry name" value="CitMHS"/>
    <property type="match status" value="1"/>
</dbReference>
<feature type="transmembrane region" description="Helical" evidence="8">
    <location>
        <begin position="59"/>
        <end position="85"/>
    </location>
</feature>
<feature type="transmembrane region" description="Helical" evidence="8">
    <location>
        <begin position="175"/>
        <end position="198"/>
    </location>
</feature>
<evidence type="ECO:0000256" key="2">
    <source>
        <dbReference type="ARBA" id="ARBA00009843"/>
    </source>
</evidence>
<evidence type="ECO:0000256" key="6">
    <source>
        <dbReference type="ARBA" id="ARBA00022989"/>
    </source>
</evidence>
<dbReference type="PRINTS" id="PR00758">
    <property type="entry name" value="ARSENICPUMP"/>
</dbReference>
<comment type="caution">
    <text evidence="10">The sequence shown here is derived from an EMBL/GenBank/DDBJ whole genome shotgun (WGS) entry which is preliminary data.</text>
</comment>
<feature type="transmembrane region" description="Helical" evidence="8">
    <location>
        <begin position="361"/>
        <end position="391"/>
    </location>
</feature>
<dbReference type="EMBL" id="JABZMK010000020">
    <property type="protein sequence ID" value="MBF1129346.1"/>
    <property type="molecule type" value="Genomic_DNA"/>
</dbReference>
<dbReference type="Proteomes" id="UP000757890">
    <property type="component" value="Unassembled WGS sequence"/>
</dbReference>
<evidence type="ECO:0000313" key="11">
    <source>
        <dbReference type="Proteomes" id="UP000757890"/>
    </source>
</evidence>
<evidence type="ECO:0000313" key="10">
    <source>
        <dbReference type="EMBL" id="MBF1129346.1"/>
    </source>
</evidence>
<dbReference type="InterPro" id="IPR051475">
    <property type="entry name" value="Diverse_Ion_Transporter"/>
</dbReference>
<dbReference type="AlphaFoldDB" id="A0A930FPB5"/>
<feature type="transmembrane region" description="Helical" evidence="8">
    <location>
        <begin position="134"/>
        <end position="154"/>
    </location>
</feature>
<evidence type="ECO:0000256" key="4">
    <source>
        <dbReference type="ARBA" id="ARBA00022475"/>
    </source>
</evidence>
<feature type="transmembrane region" description="Helical" evidence="8">
    <location>
        <begin position="403"/>
        <end position="428"/>
    </location>
</feature>
<dbReference type="CDD" id="cd01116">
    <property type="entry name" value="P_permease"/>
    <property type="match status" value="1"/>
</dbReference>
<name>A0A930FPB5_9FIRM</name>
<evidence type="ECO:0000256" key="1">
    <source>
        <dbReference type="ARBA" id="ARBA00004651"/>
    </source>
</evidence>
<feature type="transmembrane region" description="Helical" evidence="8">
    <location>
        <begin position="251"/>
        <end position="270"/>
    </location>
</feature>
<evidence type="ECO:0000256" key="3">
    <source>
        <dbReference type="ARBA" id="ARBA00022448"/>
    </source>
</evidence>
<feature type="transmembrane region" description="Helical" evidence="8">
    <location>
        <begin position="6"/>
        <end position="23"/>
    </location>
</feature>
<evidence type="ECO:0000256" key="8">
    <source>
        <dbReference type="SAM" id="Phobius"/>
    </source>
</evidence>
<feature type="transmembrane region" description="Helical" evidence="8">
    <location>
        <begin position="30"/>
        <end position="47"/>
    </location>
</feature>
<comment type="similarity">
    <text evidence="2">Belongs to the CitM (TC 2.A.11) transporter family.</text>
</comment>
<proteinExistence type="inferred from homology"/>
<evidence type="ECO:0000256" key="7">
    <source>
        <dbReference type="ARBA" id="ARBA00023136"/>
    </source>
</evidence>
<feature type="transmembrane region" description="Helical" evidence="8">
    <location>
        <begin position="97"/>
        <end position="122"/>
    </location>
</feature>
<keyword evidence="6 8" id="KW-1133">Transmembrane helix</keyword>
<gene>
    <name evidence="10" type="ORF">HXL70_04790</name>
</gene>